<reference evidence="3" key="1">
    <citation type="submission" date="2016-10" db="EMBL/GenBank/DDBJ databases">
        <authorList>
            <person name="Varghese N."/>
            <person name="Submissions S."/>
        </authorList>
    </citation>
    <scope>NUCLEOTIDE SEQUENCE [LARGE SCALE GENOMIC DNA]</scope>
    <source>
        <strain evidence="3">DSM 3384</strain>
    </source>
</reference>
<sequence length="408" mass="46204">MTVKFSSKEIHFLKKDSDNFKIKPPETYFSDLLLTKKNRIKAFQKKLSEVTISWNNFLCAVLELNSDRSESIIKNKKETLETFFNSFPDHKKGIWKCLSKTSFIMAFWGYESEKKAANRLVSLKEKLSTAFRTEVLMGVAKFPCHDFSKPQTVVNALKAADHAAFFGPDTLIHFDAVSLNISADRLYQLNKYNMAIKEYKKGLEIDPNNINLINSLGVCFGVMGKLDNAKLEFEKALKINPNEVMVIYNTGLLYQINGNPYQAIQCLHKAHDIDDCVFEVEFLLGKLLFKIQQFDRAMAHLEAASRINPESGLVFRIKGEIYLAENQPEKAGIEFNKAVKLNPLDAVALSGYAKSMLLQNKNLNIALSLAKKSIAIQPANSLFKDRLKAIMKKIEDHASQEEKIKSAS</sequence>
<keyword evidence="3" id="KW-1185">Reference proteome</keyword>
<dbReference type="PANTHER" id="PTHR12558:SF13">
    <property type="entry name" value="CELL DIVISION CYCLE PROTEIN 27 HOMOLOG"/>
    <property type="match status" value="1"/>
</dbReference>
<dbReference type="AlphaFoldDB" id="A0A1H2F8G8"/>
<feature type="repeat" description="TPR" evidence="1">
    <location>
        <begin position="312"/>
        <end position="345"/>
    </location>
</feature>
<feature type="repeat" description="TPR" evidence="1">
    <location>
        <begin position="176"/>
        <end position="209"/>
    </location>
</feature>
<dbReference type="PROSITE" id="PS50005">
    <property type="entry name" value="TPR"/>
    <property type="match status" value="4"/>
</dbReference>
<protein>
    <submittedName>
        <fullName evidence="2">Tetratricopeptide repeat-containing protein</fullName>
    </submittedName>
</protein>
<dbReference type="SMART" id="SM00028">
    <property type="entry name" value="TPR"/>
    <property type="match status" value="5"/>
</dbReference>
<gene>
    <name evidence="2" type="ORF">SAMN04487931_10417</name>
</gene>
<keyword evidence="1" id="KW-0802">TPR repeat</keyword>
<evidence type="ECO:0000313" key="2">
    <source>
        <dbReference type="EMBL" id="SDU03634.1"/>
    </source>
</evidence>
<evidence type="ECO:0000256" key="1">
    <source>
        <dbReference type="PROSITE-ProRule" id="PRU00339"/>
    </source>
</evidence>
<dbReference type="RefSeq" id="WP_092232222.1">
    <property type="nucleotide sequence ID" value="NZ_FNLL01000004.1"/>
</dbReference>
<dbReference type="Pfam" id="PF13431">
    <property type="entry name" value="TPR_17"/>
    <property type="match status" value="1"/>
</dbReference>
<dbReference type="PANTHER" id="PTHR12558">
    <property type="entry name" value="CELL DIVISION CYCLE 16,23,27"/>
    <property type="match status" value="1"/>
</dbReference>
<proteinExistence type="predicted"/>
<dbReference type="Pfam" id="PF13414">
    <property type="entry name" value="TPR_11"/>
    <property type="match status" value="1"/>
</dbReference>
<name>A0A1H2F8G8_9BACT</name>
<dbReference type="Gene3D" id="1.25.40.10">
    <property type="entry name" value="Tetratricopeptide repeat domain"/>
    <property type="match status" value="1"/>
</dbReference>
<dbReference type="SUPFAM" id="SSF81901">
    <property type="entry name" value="HCP-like"/>
    <property type="match status" value="1"/>
</dbReference>
<dbReference type="InterPro" id="IPR011990">
    <property type="entry name" value="TPR-like_helical_dom_sf"/>
</dbReference>
<feature type="repeat" description="TPR" evidence="1">
    <location>
        <begin position="278"/>
        <end position="311"/>
    </location>
</feature>
<dbReference type="InterPro" id="IPR019734">
    <property type="entry name" value="TPR_rpt"/>
</dbReference>
<dbReference type="Proteomes" id="UP000199608">
    <property type="component" value="Unassembled WGS sequence"/>
</dbReference>
<feature type="repeat" description="TPR" evidence="1">
    <location>
        <begin position="210"/>
        <end position="243"/>
    </location>
</feature>
<dbReference type="EMBL" id="FNLL01000004">
    <property type="protein sequence ID" value="SDU03634.1"/>
    <property type="molecule type" value="Genomic_DNA"/>
</dbReference>
<evidence type="ECO:0000313" key="3">
    <source>
        <dbReference type="Proteomes" id="UP000199608"/>
    </source>
</evidence>
<accession>A0A1H2F8G8</accession>
<dbReference type="Pfam" id="PF13181">
    <property type="entry name" value="TPR_8"/>
    <property type="match status" value="2"/>
</dbReference>
<organism evidence="2 3">
    <name type="scientific">Desulfobacula phenolica</name>
    <dbReference type="NCBI Taxonomy" id="90732"/>
    <lineage>
        <taxon>Bacteria</taxon>
        <taxon>Pseudomonadati</taxon>
        <taxon>Thermodesulfobacteriota</taxon>
        <taxon>Desulfobacteria</taxon>
        <taxon>Desulfobacterales</taxon>
        <taxon>Desulfobacteraceae</taxon>
        <taxon>Desulfobacula</taxon>
    </lineage>
</organism>